<feature type="transmembrane region" description="Helical" evidence="10">
    <location>
        <begin position="167"/>
        <end position="190"/>
    </location>
</feature>
<dbReference type="OrthoDB" id="9811110at2"/>
<evidence type="ECO:0000256" key="7">
    <source>
        <dbReference type="ARBA" id="ARBA00022989"/>
    </source>
</evidence>
<gene>
    <name evidence="11" type="ORF">BS101_09185</name>
</gene>
<keyword evidence="7 10" id="KW-1133">Transmembrane helix</keyword>
<dbReference type="InterPro" id="IPR051327">
    <property type="entry name" value="MATE_MepA_subfamily"/>
</dbReference>
<dbReference type="NCBIfam" id="TIGR00797">
    <property type="entry name" value="matE"/>
    <property type="match status" value="1"/>
</dbReference>
<protein>
    <recommendedName>
        <fullName evidence="3">Multidrug export protein MepA</fullName>
    </recommendedName>
</protein>
<name>A0A1L5F7G9_CLOKL</name>
<evidence type="ECO:0000256" key="4">
    <source>
        <dbReference type="ARBA" id="ARBA00022448"/>
    </source>
</evidence>
<dbReference type="GO" id="GO:0042910">
    <property type="term" value="F:xenobiotic transmembrane transporter activity"/>
    <property type="evidence" value="ECO:0007669"/>
    <property type="project" value="InterPro"/>
</dbReference>
<dbReference type="InterPro" id="IPR048279">
    <property type="entry name" value="MdtK-like"/>
</dbReference>
<dbReference type="RefSeq" id="WP_073538556.1">
    <property type="nucleotide sequence ID" value="NZ_CP018335.1"/>
</dbReference>
<feature type="transmembrane region" description="Helical" evidence="10">
    <location>
        <begin position="418"/>
        <end position="439"/>
    </location>
</feature>
<proteinExistence type="inferred from homology"/>
<keyword evidence="6 10" id="KW-0812">Transmembrane</keyword>
<dbReference type="Proteomes" id="UP000184604">
    <property type="component" value="Chromosome"/>
</dbReference>
<comment type="similarity">
    <text evidence="2">Belongs to the multi antimicrobial extrusion (MATE) (TC 2.A.66.1) family. MepA subfamily.</text>
</comment>
<evidence type="ECO:0000256" key="1">
    <source>
        <dbReference type="ARBA" id="ARBA00004651"/>
    </source>
</evidence>
<dbReference type="PANTHER" id="PTHR43823:SF3">
    <property type="entry name" value="MULTIDRUG EXPORT PROTEIN MEPA"/>
    <property type="match status" value="1"/>
</dbReference>
<sequence>MSGDSRIKLMSEGNISKSLFKFGIPMIAAMLVNALYNVIDAYFVSGLGTSAMAAVFVAFPISLIFSGVGLTFGSGGGSYISRLLGAGNKNEASKVASTALLSCIFISIIIAILFLIFLSDILVFMGATETILPYAKSYAIIFIIASIVSAFNVSMGNLAVSQGASVISLVSIFTGAILNVILCPVFIYALNLGVKGSAIATLVAQSVTALIYIWYIFSDKSYVKISISNFSLKKEIYSQIFKIGVSMLILQLLTTISMGLINMAASDYGDSAVAAMGIVTRVVSLGTYVVFGYMKGFQPMAGYNYGAKNYTRLREAIKVSLKWTTGFCAIWTIVMFVFSRVIVSMFSSNLEVIDIANRALRANNIMFITFGFQFVYSTLFLAIGKAKAGGILNMARQGIFFIPVILILPQIIGLNGVIYTQTIADLFATILTGVLALSIRKQINTLINMDKLRI</sequence>
<comment type="subcellular location">
    <subcellularLocation>
        <location evidence="1">Cell membrane</location>
        <topology evidence="1">Multi-pass membrane protein</topology>
    </subcellularLocation>
</comment>
<dbReference type="GO" id="GO:0005886">
    <property type="term" value="C:plasma membrane"/>
    <property type="evidence" value="ECO:0007669"/>
    <property type="project" value="UniProtKB-SubCell"/>
</dbReference>
<feature type="transmembrane region" description="Helical" evidence="10">
    <location>
        <begin position="271"/>
        <end position="291"/>
    </location>
</feature>
<evidence type="ECO:0000256" key="6">
    <source>
        <dbReference type="ARBA" id="ARBA00022692"/>
    </source>
</evidence>
<evidence type="ECO:0000256" key="5">
    <source>
        <dbReference type="ARBA" id="ARBA00022475"/>
    </source>
</evidence>
<dbReference type="PIRSF" id="PIRSF006603">
    <property type="entry name" value="DinF"/>
    <property type="match status" value="1"/>
</dbReference>
<feature type="transmembrane region" description="Helical" evidence="10">
    <location>
        <begin position="51"/>
        <end position="74"/>
    </location>
</feature>
<feature type="transmembrane region" description="Helical" evidence="10">
    <location>
        <begin position="20"/>
        <end position="39"/>
    </location>
</feature>
<dbReference type="PANTHER" id="PTHR43823">
    <property type="entry name" value="SPORULATION PROTEIN YKVU"/>
    <property type="match status" value="1"/>
</dbReference>
<reference evidence="11 12" key="1">
    <citation type="submission" date="2016-12" db="EMBL/GenBank/DDBJ databases">
        <title>Complete genome sequence of Clostridium kluyveri JZZ isolated from the pit mud of a Chinese flavor liquor-making factory.</title>
        <authorList>
            <person name="Wang Y."/>
        </authorList>
    </citation>
    <scope>NUCLEOTIDE SEQUENCE [LARGE SCALE GENOMIC DNA]</scope>
    <source>
        <strain evidence="11 12">JZZ</strain>
    </source>
</reference>
<dbReference type="InterPro" id="IPR002528">
    <property type="entry name" value="MATE_fam"/>
</dbReference>
<evidence type="ECO:0000256" key="2">
    <source>
        <dbReference type="ARBA" id="ARBA00008417"/>
    </source>
</evidence>
<keyword evidence="9" id="KW-0046">Antibiotic resistance</keyword>
<evidence type="ECO:0000256" key="8">
    <source>
        <dbReference type="ARBA" id="ARBA00023136"/>
    </source>
</evidence>
<feature type="transmembrane region" description="Helical" evidence="10">
    <location>
        <begin position="196"/>
        <end position="217"/>
    </location>
</feature>
<feature type="transmembrane region" description="Helical" evidence="10">
    <location>
        <begin position="323"/>
        <end position="345"/>
    </location>
</feature>
<dbReference type="GO" id="GO:0046677">
    <property type="term" value="P:response to antibiotic"/>
    <property type="evidence" value="ECO:0007669"/>
    <property type="project" value="UniProtKB-KW"/>
</dbReference>
<evidence type="ECO:0000256" key="9">
    <source>
        <dbReference type="ARBA" id="ARBA00023251"/>
    </source>
</evidence>
<organism evidence="11 12">
    <name type="scientific">Clostridium kluyveri</name>
    <dbReference type="NCBI Taxonomy" id="1534"/>
    <lineage>
        <taxon>Bacteria</taxon>
        <taxon>Bacillati</taxon>
        <taxon>Bacillota</taxon>
        <taxon>Clostridia</taxon>
        <taxon>Eubacteriales</taxon>
        <taxon>Clostridiaceae</taxon>
        <taxon>Clostridium</taxon>
    </lineage>
</organism>
<evidence type="ECO:0000313" key="11">
    <source>
        <dbReference type="EMBL" id="APM38912.1"/>
    </source>
</evidence>
<evidence type="ECO:0000256" key="3">
    <source>
        <dbReference type="ARBA" id="ARBA00022106"/>
    </source>
</evidence>
<dbReference type="CDD" id="cd13143">
    <property type="entry name" value="MATE_MepA_like"/>
    <property type="match status" value="1"/>
</dbReference>
<feature type="transmembrane region" description="Helical" evidence="10">
    <location>
        <begin position="365"/>
        <end position="383"/>
    </location>
</feature>
<dbReference type="Pfam" id="PF01554">
    <property type="entry name" value="MatE"/>
    <property type="match status" value="2"/>
</dbReference>
<evidence type="ECO:0000313" key="12">
    <source>
        <dbReference type="Proteomes" id="UP000184604"/>
    </source>
</evidence>
<dbReference type="EMBL" id="CP018335">
    <property type="protein sequence ID" value="APM38912.1"/>
    <property type="molecule type" value="Genomic_DNA"/>
</dbReference>
<feature type="transmembrane region" description="Helical" evidence="10">
    <location>
        <begin position="395"/>
        <end position="412"/>
    </location>
</feature>
<dbReference type="GO" id="GO:0015297">
    <property type="term" value="F:antiporter activity"/>
    <property type="evidence" value="ECO:0007669"/>
    <property type="project" value="InterPro"/>
</dbReference>
<keyword evidence="8 10" id="KW-0472">Membrane</keyword>
<accession>A0A1L5F7G9</accession>
<feature type="transmembrane region" description="Helical" evidence="10">
    <location>
        <begin position="138"/>
        <end position="160"/>
    </location>
</feature>
<feature type="transmembrane region" description="Helical" evidence="10">
    <location>
        <begin position="240"/>
        <end position="265"/>
    </location>
</feature>
<dbReference type="InterPro" id="IPR045070">
    <property type="entry name" value="MATE_MepA-like"/>
</dbReference>
<keyword evidence="4" id="KW-0813">Transport</keyword>
<feature type="transmembrane region" description="Helical" evidence="10">
    <location>
        <begin position="95"/>
        <end position="118"/>
    </location>
</feature>
<evidence type="ECO:0000256" key="10">
    <source>
        <dbReference type="SAM" id="Phobius"/>
    </source>
</evidence>
<keyword evidence="5" id="KW-1003">Cell membrane</keyword>
<dbReference type="AlphaFoldDB" id="A0A1L5F7G9"/>